<feature type="transmembrane region" description="Helical" evidence="11">
    <location>
        <begin position="58"/>
        <end position="81"/>
    </location>
</feature>
<dbReference type="OrthoDB" id="504708at2759"/>
<evidence type="ECO:0000313" key="15">
    <source>
        <dbReference type="Proteomes" id="UP001153076"/>
    </source>
</evidence>
<keyword evidence="3" id="KW-0813">Transport</keyword>
<accession>A0A9Q1QB53</accession>
<dbReference type="GO" id="GO:0005886">
    <property type="term" value="C:plasma membrane"/>
    <property type="evidence" value="ECO:0007669"/>
    <property type="project" value="UniProtKB-SubCell"/>
</dbReference>
<evidence type="ECO:0000256" key="10">
    <source>
        <dbReference type="SAM" id="MobiDB-lite"/>
    </source>
</evidence>
<feature type="transmembrane region" description="Helical" evidence="11">
    <location>
        <begin position="283"/>
        <end position="307"/>
    </location>
</feature>
<comment type="subcellular location">
    <subcellularLocation>
        <location evidence="1">Cell membrane</location>
        <topology evidence="1">Multi-pass membrane protein</topology>
    </subcellularLocation>
</comment>
<evidence type="ECO:0000256" key="6">
    <source>
        <dbReference type="ARBA" id="ARBA00022958"/>
    </source>
</evidence>
<sequence>MESVRWPMDSRSQFSLGRLTARGTAKLGMAQCDIVVWIAAGILILLFGFQRFGTDKVAYTFSPVLLLWVALISGIGIYNFVIYDPTIIRAVNPWEIVEYFKRNGKEAWISLGSTVMCITVEICQKFKNWHKELANPLLCMNTTVAEALFADLGHFSVRSIQLSTCCIVYPAVMIAYTGQAAYLYMHPNSLQSALYDSVPKLMYWPMFAVAILASIIASQAMISGTFSIIQQSLSLGCFPRVKVVHTSDKFEGQVYIPEFNYLLMICCVLVTLGFKTTKKIGNAYGIAVVFVLFITSMFMLLVMILIWKTNIILIRLYTCTFTLIELVYLSAVLYKFPHGGFLPLAFAAFLMAIMFIWNYAYRKKYHYEMENKVSTETVKEIVSQKSFSRLPGLAIFYSELVHGIPPIFDHYVGNVPALHSVVVFVSIKSLPVSKVPVEERFLFRRVYPRDLYVFRCVARYGYIEVRDEQESIESMLIEKLKDFIRDDIWMRPAKKQVEHHDHDDKEPEVDSIQSGHDDKEITRIKEEEMEREMEVIDKACHFGIVHMMGESEVVSEKGSNLGKRFVIDFGYNFLKRILRQTDKLFDIPRKRLLKVGMMYEL</sequence>
<evidence type="ECO:0000256" key="3">
    <source>
        <dbReference type="ARBA" id="ARBA00022448"/>
    </source>
</evidence>
<feature type="transmembrane region" description="Helical" evidence="11">
    <location>
        <begin position="314"/>
        <end position="334"/>
    </location>
</feature>
<proteinExistence type="inferred from homology"/>
<dbReference type="Pfam" id="PF22776">
    <property type="entry name" value="K_trans_C"/>
    <property type="match status" value="1"/>
</dbReference>
<keyword evidence="15" id="KW-1185">Reference proteome</keyword>
<feature type="domain" description="K+ potassium transporter integral membrane" evidence="12">
    <location>
        <begin position="133"/>
        <end position="378"/>
    </location>
</feature>
<protein>
    <recommendedName>
        <fullName evidence="16">Potassium transporter</fullName>
    </recommendedName>
</protein>
<evidence type="ECO:0000256" key="11">
    <source>
        <dbReference type="SAM" id="Phobius"/>
    </source>
</evidence>
<evidence type="ECO:0000256" key="1">
    <source>
        <dbReference type="ARBA" id="ARBA00004651"/>
    </source>
</evidence>
<dbReference type="InterPro" id="IPR053952">
    <property type="entry name" value="K_trans_C"/>
</dbReference>
<reference evidence="14" key="1">
    <citation type="submission" date="2022-04" db="EMBL/GenBank/DDBJ databases">
        <title>Carnegiea gigantea Genome sequencing and assembly v2.</title>
        <authorList>
            <person name="Copetti D."/>
            <person name="Sanderson M.J."/>
            <person name="Burquez A."/>
            <person name="Wojciechowski M.F."/>
        </authorList>
    </citation>
    <scope>NUCLEOTIDE SEQUENCE</scope>
    <source>
        <strain evidence="14">SGP5-SGP5p</strain>
        <tissue evidence="14">Aerial part</tissue>
    </source>
</reference>
<dbReference type="AlphaFoldDB" id="A0A9Q1QB53"/>
<keyword evidence="8" id="KW-0406">Ion transport</keyword>
<feature type="transmembrane region" description="Helical" evidence="11">
    <location>
        <begin position="259"/>
        <end position="277"/>
    </location>
</feature>
<comment type="caution">
    <text evidence="14">The sequence shown here is derived from an EMBL/GenBank/DDBJ whole genome shotgun (WGS) entry which is preliminary data.</text>
</comment>
<dbReference type="InterPro" id="IPR053951">
    <property type="entry name" value="K_trans_N"/>
</dbReference>
<dbReference type="PANTHER" id="PTHR30540:SF87">
    <property type="entry name" value="POTASSIUM TRANSPORTER"/>
    <property type="match status" value="1"/>
</dbReference>
<evidence type="ECO:0000256" key="9">
    <source>
        <dbReference type="ARBA" id="ARBA00023136"/>
    </source>
</evidence>
<evidence type="ECO:0000256" key="7">
    <source>
        <dbReference type="ARBA" id="ARBA00022989"/>
    </source>
</evidence>
<keyword evidence="9 11" id="KW-0472">Membrane</keyword>
<dbReference type="GO" id="GO:0015079">
    <property type="term" value="F:potassium ion transmembrane transporter activity"/>
    <property type="evidence" value="ECO:0007669"/>
    <property type="project" value="InterPro"/>
</dbReference>
<evidence type="ECO:0000313" key="14">
    <source>
        <dbReference type="EMBL" id="KAJ8435733.1"/>
    </source>
</evidence>
<keyword evidence="4" id="KW-0633">Potassium transport</keyword>
<evidence type="ECO:0000256" key="4">
    <source>
        <dbReference type="ARBA" id="ARBA00022538"/>
    </source>
</evidence>
<keyword evidence="5 11" id="KW-0812">Transmembrane</keyword>
<evidence type="ECO:0000259" key="13">
    <source>
        <dbReference type="Pfam" id="PF22776"/>
    </source>
</evidence>
<evidence type="ECO:0000256" key="8">
    <source>
        <dbReference type="ARBA" id="ARBA00023065"/>
    </source>
</evidence>
<keyword evidence="6" id="KW-0630">Potassium</keyword>
<evidence type="ECO:0000256" key="2">
    <source>
        <dbReference type="ARBA" id="ARBA00008440"/>
    </source>
</evidence>
<feature type="transmembrane region" description="Helical" evidence="11">
    <location>
        <begin position="202"/>
        <end position="222"/>
    </location>
</feature>
<feature type="region of interest" description="Disordered" evidence="10">
    <location>
        <begin position="495"/>
        <end position="515"/>
    </location>
</feature>
<evidence type="ECO:0000259" key="12">
    <source>
        <dbReference type="Pfam" id="PF02705"/>
    </source>
</evidence>
<dbReference type="Pfam" id="PF02705">
    <property type="entry name" value="K_trans"/>
    <property type="match status" value="2"/>
</dbReference>
<evidence type="ECO:0008006" key="16">
    <source>
        <dbReference type="Google" id="ProtNLM"/>
    </source>
</evidence>
<dbReference type="InterPro" id="IPR003855">
    <property type="entry name" value="K+_transporter"/>
</dbReference>
<evidence type="ECO:0000256" key="5">
    <source>
        <dbReference type="ARBA" id="ARBA00022692"/>
    </source>
</evidence>
<dbReference type="EMBL" id="JAKOGI010000391">
    <property type="protein sequence ID" value="KAJ8435733.1"/>
    <property type="molecule type" value="Genomic_DNA"/>
</dbReference>
<dbReference type="Proteomes" id="UP001153076">
    <property type="component" value="Unassembled WGS sequence"/>
</dbReference>
<feature type="domain" description="K+ potassium transporter C-terminal" evidence="13">
    <location>
        <begin position="391"/>
        <end position="601"/>
    </location>
</feature>
<organism evidence="14 15">
    <name type="scientific">Carnegiea gigantea</name>
    <dbReference type="NCBI Taxonomy" id="171969"/>
    <lineage>
        <taxon>Eukaryota</taxon>
        <taxon>Viridiplantae</taxon>
        <taxon>Streptophyta</taxon>
        <taxon>Embryophyta</taxon>
        <taxon>Tracheophyta</taxon>
        <taxon>Spermatophyta</taxon>
        <taxon>Magnoliopsida</taxon>
        <taxon>eudicotyledons</taxon>
        <taxon>Gunneridae</taxon>
        <taxon>Pentapetalae</taxon>
        <taxon>Caryophyllales</taxon>
        <taxon>Cactineae</taxon>
        <taxon>Cactaceae</taxon>
        <taxon>Cactoideae</taxon>
        <taxon>Echinocereeae</taxon>
        <taxon>Carnegiea</taxon>
    </lineage>
</organism>
<feature type="transmembrane region" description="Helical" evidence="11">
    <location>
        <begin position="34"/>
        <end position="52"/>
    </location>
</feature>
<comment type="similarity">
    <text evidence="2">Belongs to the HAK/KUP transporter (TC 2.A.72.3) family.</text>
</comment>
<dbReference type="PANTHER" id="PTHR30540">
    <property type="entry name" value="OSMOTIC STRESS POTASSIUM TRANSPORTER"/>
    <property type="match status" value="1"/>
</dbReference>
<feature type="compositionally biased region" description="Basic and acidic residues" evidence="10">
    <location>
        <begin position="495"/>
        <end position="505"/>
    </location>
</feature>
<feature type="transmembrane region" description="Helical" evidence="11">
    <location>
        <begin position="162"/>
        <end position="182"/>
    </location>
</feature>
<keyword evidence="7 11" id="KW-1133">Transmembrane helix</keyword>
<feature type="transmembrane region" description="Helical" evidence="11">
    <location>
        <begin position="340"/>
        <end position="361"/>
    </location>
</feature>
<name>A0A9Q1QB53_9CARY</name>
<gene>
    <name evidence="14" type="ORF">Cgig2_017712</name>
</gene>
<feature type="domain" description="K+ potassium transporter integral membrane" evidence="12">
    <location>
        <begin position="33"/>
        <end position="119"/>
    </location>
</feature>